<sequence>MRILIYSYNYHPEPIGIAPLMTELAEGLTQKGHEVRVLTAMPWYPESKIYPQYRGKIYSQEEKNGVEIYRSYVWASQKRSFINRAMFELSFAFLSIWQGLKFWRPDVILLTIPGLPVIVPGYLLSKIYGCPLIVNLQDILPDAAVHVGLLTNKKLIKIFSLLEKFAYEKASKIAVIADGFTKNLAQKNVDINKIVKIPNWVDVDFIKPVSKDNSYFIKENNLQGKFVVIYSGNIALTQPIEILIEAAQKLKHLDNLMVVIVGKEEALARLENYRQQLGCENVLLKPFQPREKLPEMLGAVEIGMVTQKSNVIDFNLPSKIPVLLASGCVIIGSVPESGTAASAIRESGGGVVIPPEDAQALAKQIESFYHNPELVAQMSKAGRKYAETHYSFQGAIALYEQLFDGMMGSKSDDNTYKS</sequence>
<dbReference type="InterPro" id="IPR001296">
    <property type="entry name" value="Glyco_trans_1"/>
</dbReference>
<keyword evidence="4" id="KW-1185">Reference proteome</keyword>
<evidence type="ECO:0000259" key="2">
    <source>
        <dbReference type="Pfam" id="PF13579"/>
    </source>
</evidence>
<evidence type="ECO:0000259" key="1">
    <source>
        <dbReference type="Pfam" id="PF00534"/>
    </source>
</evidence>
<feature type="domain" description="Glycosyl transferase family 1" evidence="1">
    <location>
        <begin position="218"/>
        <end position="384"/>
    </location>
</feature>
<dbReference type="PANTHER" id="PTHR45947:SF3">
    <property type="entry name" value="SULFOQUINOVOSYL TRANSFERASE SQD2"/>
    <property type="match status" value="1"/>
</dbReference>
<protein>
    <submittedName>
        <fullName evidence="3">Glycosyltransferase family 4 protein</fullName>
    </submittedName>
</protein>
<comment type="caution">
    <text evidence="3">The sequence shown here is derived from an EMBL/GenBank/DDBJ whole genome shotgun (WGS) entry which is preliminary data.</text>
</comment>
<proteinExistence type="predicted"/>
<dbReference type="RefSeq" id="WP_193800439.1">
    <property type="nucleotide sequence ID" value="NZ_JADEWC010000010.1"/>
</dbReference>
<evidence type="ECO:0000313" key="4">
    <source>
        <dbReference type="Proteomes" id="UP000654604"/>
    </source>
</evidence>
<dbReference type="Pfam" id="PF00534">
    <property type="entry name" value="Glycos_transf_1"/>
    <property type="match status" value="1"/>
</dbReference>
<organism evidence="3 4">
    <name type="scientific">Cyanobacterium stanieri LEGE 03274</name>
    <dbReference type="NCBI Taxonomy" id="1828756"/>
    <lineage>
        <taxon>Bacteria</taxon>
        <taxon>Bacillati</taxon>
        <taxon>Cyanobacteriota</taxon>
        <taxon>Cyanophyceae</taxon>
        <taxon>Oscillatoriophycideae</taxon>
        <taxon>Chroococcales</taxon>
        <taxon>Geminocystaceae</taxon>
        <taxon>Cyanobacterium</taxon>
    </lineage>
</organism>
<name>A0ABR9V318_9CHRO</name>
<feature type="domain" description="Glycosyltransferase subfamily 4-like N-terminal" evidence="2">
    <location>
        <begin position="16"/>
        <end position="200"/>
    </location>
</feature>
<evidence type="ECO:0000313" key="3">
    <source>
        <dbReference type="EMBL" id="MBE9222275.1"/>
    </source>
</evidence>
<dbReference type="InterPro" id="IPR028098">
    <property type="entry name" value="Glyco_trans_4-like_N"/>
</dbReference>
<accession>A0ABR9V318</accession>
<dbReference type="PANTHER" id="PTHR45947">
    <property type="entry name" value="SULFOQUINOVOSYL TRANSFERASE SQD2"/>
    <property type="match status" value="1"/>
</dbReference>
<dbReference type="EMBL" id="JADEWC010000010">
    <property type="protein sequence ID" value="MBE9222275.1"/>
    <property type="molecule type" value="Genomic_DNA"/>
</dbReference>
<gene>
    <name evidence="3" type="ORF">IQ215_06155</name>
</gene>
<dbReference type="Pfam" id="PF13579">
    <property type="entry name" value="Glyco_trans_4_4"/>
    <property type="match status" value="1"/>
</dbReference>
<dbReference type="Gene3D" id="3.40.50.2000">
    <property type="entry name" value="Glycogen Phosphorylase B"/>
    <property type="match status" value="2"/>
</dbReference>
<dbReference type="SUPFAM" id="SSF53756">
    <property type="entry name" value="UDP-Glycosyltransferase/glycogen phosphorylase"/>
    <property type="match status" value="1"/>
</dbReference>
<dbReference type="InterPro" id="IPR050194">
    <property type="entry name" value="Glycosyltransferase_grp1"/>
</dbReference>
<dbReference type="NCBIfam" id="NF007640">
    <property type="entry name" value="PRK10307.1"/>
    <property type="match status" value="1"/>
</dbReference>
<dbReference type="Proteomes" id="UP000654604">
    <property type="component" value="Unassembled WGS sequence"/>
</dbReference>
<reference evidence="3 4" key="1">
    <citation type="submission" date="2020-10" db="EMBL/GenBank/DDBJ databases">
        <authorList>
            <person name="Castelo-Branco R."/>
            <person name="Eusebio N."/>
            <person name="Adriana R."/>
            <person name="Vieira A."/>
            <person name="Brugerolle De Fraissinette N."/>
            <person name="Rezende De Castro R."/>
            <person name="Schneider M.P."/>
            <person name="Vasconcelos V."/>
            <person name="Leao P.N."/>
        </authorList>
    </citation>
    <scope>NUCLEOTIDE SEQUENCE [LARGE SCALE GENOMIC DNA]</scope>
    <source>
        <strain evidence="3 4">LEGE 03274</strain>
    </source>
</reference>
<dbReference type="CDD" id="cd03794">
    <property type="entry name" value="GT4_WbuB-like"/>
    <property type="match status" value="1"/>
</dbReference>